<evidence type="ECO:0000256" key="3">
    <source>
        <dbReference type="ARBA" id="ARBA00019618"/>
    </source>
</evidence>
<evidence type="ECO:0000256" key="7">
    <source>
        <dbReference type="ARBA" id="ARBA00023242"/>
    </source>
</evidence>
<keyword evidence="5" id="KW-0805">Transcription regulation</keyword>
<evidence type="ECO:0000256" key="5">
    <source>
        <dbReference type="ARBA" id="ARBA00023015"/>
    </source>
</evidence>
<evidence type="ECO:0000256" key="2">
    <source>
        <dbReference type="ARBA" id="ARBA00009354"/>
    </source>
</evidence>
<dbReference type="PANTHER" id="PTHR48249:SF3">
    <property type="entry name" value="MEDIATOR OF RNA POLYMERASE II TRANSCRIPTION SUBUNIT 13"/>
    <property type="match status" value="1"/>
</dbReference>
<keyword evidence="7" id="KW-0539">Nucleus</keyword>
<name>A0AAQ3N0M7_VIGMU</name>
<keyword evidence="9" id="KW-1185">Reference proteome</keyword>
<sequence>MFMGTERSGGLSIAGYIEGFTPVKSLGSTSSAYILIPSPSMRFLPPTVLQLPTCLTAESPPLAHLLHSKGSALPLSTGFVVSKAVPSMRKDYRSNLKEEWPSILSVSLIDYYGGTNIPQEKVVRGINKQAGRSLSWEAKDFEIETHLVLESIAAELHALSWMTVSPVYLERRTALPFHCDMVLRLRRLLHFADKELTKQSEKS</sequence>
<dbReference type="EMBL" id="CP144693">
    <property type="protein sequence ID" value="WVZ01305.1"/>
    <property type="molecule type" value="Genomic_DNA"/>
</dbReference>
<dbReference type="AlphaFoldDB" id="A0AAQ3N0M7"/>
<dbReference type="Proteomes" id="UP001374535">
    <property type="component" value="Chromosome 8"/>
</dbReference>
<dbReference type="GO" id="GO:0045944">
    <property type="term" value="P:positive regulation of transcription by RNA polymerase II"/>
    <property type="evidence" value="ECO:0007669"/>
    <property type="project" value="TreeGrafter"/>
</dbReference>
<dbReference type="PANTHER" id="PTHR48249">
    <property type="entry name" value="MEDIATOR OF RNA POLYMERASE II TRANSCRIPTION SUBUNIT 13"/>
    <property type="match status" value="1"/>
</dbReference>
<evidence type="ECO:0000313" key="8">
    <source>
        <dbReference type="EMBL" id="WVZ01305.1"/>
    </source>
</evidence>
<protein>
    <recommendedName>
        <fullName evidence="3">Mediator of RNA polymerase II transcription subunit 13</fullName>
    </recommendedName>
</protein>
<evidence type="ECO:0000256" key="4">
    <source>
        <dbReference type="ARBA" id="ARBA00022491"/>
    </source>
</evidence>
<dbReference type="GO" id="GO:0003713">
    <property type="term" value="F:transcription coactivator activity"/>
    <property type="evidence" value="ECO:0007669"/>
    <property type="project" value="TreeGrafter"/>
</dbReference>
<comment type="similarity">
    <text evidence="2">Belongs to the Mediator complex subunit 13 family.</text>
</comment>
<evidence type="ECO:0000313" key="9">
    <source>
        <dbReference type="Proteomes" id="UP001374535"/>
    </source>
</evidence>
<gene>
    <name evidence="8" type="ORF">V8G54_027374</name>
</gene>
<organism evidence="8 9">
    <name type="scientific">Vigna mungo</name>
    <name type="common">Black gram</name>
    <name type="synonym">Phaseolus mungo</name>
    <dbReference type="NCBI Taxonomy" id="3915"/>
    <lineage>
        <taxon>Eukaryota</taxon>
        <taxon>Viridiplantae</taxon>
        <taxon>Streptophyta</taxon>
        <taxon>Embryophyta</taxon>
        <taxon>Tracheophyta</taxon>
        <taxon>Spermatophyta</taxon>
        <taxon>Magnoliopsida</taxon>
        <taxon>eudicotyledons</taxon>
        <taxon>Gunneridae</taxon>
        <taxon>Pentapetalae</taxon>
        <taxon>rosids</taxon>
        <taxon>fabids</taxon>
        <taxon>Fabales</taxon>
        <taxon>Fabaceae</taxon>
        <taxon>Papilionoideae</taxon>
        <taxon>50 kb inversion clade</taxon>
        <taxon>NPAAA clade</taxon>
        <taxon>indigoferoid/millettioid clade</taxon>
        <taxon>Phaseoleae</taxon>
        <taxon>Vigna</taxon>
    </lineage>
</organism>
<keyword evidence="6" id="KW-0804">Transcription</keyword>
<dbReference type="InterPro" id="IPR051139">
    <property type="entry name" value="Mediator_complx_sub13"/>
</dbReference>
<evidence type="ECO:0000256" key="6">
    <source>
        <dbReference type="ARBA" id="ARBA00023163"/>
    </source>
</evidence>
<keyword evidence="4" id="KW-0678">Repressor</keyword>
<dbReference type="GO" id="GO:0016592">
    <property type="term" value="C:mediator complex"/>
    <property type="evidence" value="ECO:0007669"/>
    <property type="project" value="TreeGrafter"/>
</dbReference>
<accession>A0AAQ3N0M7</accession>
<reference evidence="8 9" key="1">
    <citation type="journal article" date="2023" name="Life. Sci Alliance">
        <title>Evolutionary insights into 3D genome organization and epigenetic landscape of Vigna mungo.</title>
        <authorList>
            <person name="Junaid A."/>
            <person name="Singh B."/>
            <person name="Bhatia S."/>
        </authorList>
    </citation>
    <scope>NUCLEOTIDE SEQUENCE [LARGE SCALE GENOMIC DNA]</scope>
    <source>
        <strain evidence="8">Urdbean</strain>
    </source>
</reference>
<evidence type="ECO:0000256" key="1">
    <source>
        <dbReference type="ARBA" id="ARBA00004123"/>
    </source>
</evidence>
<proteinExistence type="inferred from homology"/>
<comment type="subcellular location">
    <subcellularLocation>
        <location evidence="1">Nucleus</location>
    </subcellularLocation>
</comment>